<comment type="caution">
    <text evidence="1">The sequence shown here is derived from an EMBL/GenBank/DDBJ whole genome shotgun (WGS) entry which is preliminary data.</text>
</comment>
<gene>
    <name evidence="1" type="ORF">GUJ93_ZPchr0006g40899</name>
</gene>
<dbReference type="OrthoDB" id="691424at2759"/>
<reference evidence="1" key="1">
    <citation type="journal article" date="2021" name="bioRxiv">
        <title>Whole Genome Assembly and Annotation of Northern Wild Rice, Zizania palustris L., Supports a Whole Genome Duplication in the Zizania Genus.</title>
        <authorList>
            <person name="Haas M."/>
            <person name="Kono T."/>
            <person name="Macchietto M."/>
            <person name="Millas R."/>
            <person name="McGilp L."/>
            <person name="Shao M."/>
            <person name="Duquette J."/>
            <person name="Hirsch C.N."/>
            <person name="Kimball J."/>
        </authorList>
    </citation>
    <scope>NUCLEOTIDE SEQUENCE</scope>
    <source>
        <tissue evidence="1">Fresh leaf tissue</tissue>
    </source>
</reference>
<sequence>MPLLFSNTRFHAILYESNVYGPTCNTIFFCIDHTTLFFSPIFFSPPLSSFPCPSAPSAPIPTATHLPRQLLRVSPAERILAAAAVAGGEKDEVEPSSVCLDGMVRRFLEDGIGGGGVMGAEKAVHGGRRCNCFHGGGSSDNDDDEEDTAASLDVTETIKLETFCSFAFLSLARQWPRHDAQRTDLPSCLAAAYRASSTVPRSGNAISWPMCAPT</sequence>
<dbReference type="Proteomes" id="UP000729402">
    <property type="component" value="Unassembled WGS sequence"/>
</dbReference>
<dbReference type="EMBL" id="JAAALK010000283">
    <property type="protein sequence ID" value="KAG8071491.1"/>
    <property type="molecule type" value="Genomic_DNA"/>
</dbReference>
<proteinExistence type="predicted"/>
<reference evidence="1" key="2">
    <citation type="submission" date="2021-02" db="EMBL/GenBank/DDBJ databases">
        <authorList>
            <person name="Kimball J.A."/>
            <person name="Haas M.W."/>
            <person name="Macchietto M."/>
            <person name="Kono T."/>
            <person name="Duquette J."/>
            <person name="Shao M."/>
        </authorList>
    </citation>
    <scope>NUCLEOTIDE SEQUENCE</scope>
    <source>
        <tissue evidence="1">Fresh leaf tissue</tissue>
    </source>
</reference>
<accession>A0A8J5VTV7</accession>
<name>A0A8J5VTV7_ZIZPA</name>
<protein>
    <submittedName>
        <fullName evidence="1">Uncharacterized protein</fullName>
    </submittedName>
</protein>
<evidence type="ECO:0000313" key="1">
    <source>
        <dbReference type="EMBL" id="KAG8071491.1"/>
    </source>
</evidence>
<dbReference type="AlphaFoldDB" id="A0A8J5VTV7"/>
<evidence type="ECO:0000313" key="2">
    <source>
        <dbReference type="Proteomes" id="UP000729402"/>
    </source>
</evidence>
<organism evidence="1 2">
    <name type="scientific">Zizania palustris</name>
    <name type="common">Northern wild rice</name>
    <dbReference type="NCBI Taxonomy" id="103762"/>
    <lineage>
        <taxon>Eukaryota</taxon>
        <taxon>Viridiplantae</taxon>
        <taxon>Streptophyta</taxon>
        <taxon>Embryophyta</taxon>
        <taxon>Tracheophyta</taxon>
        <taxon>Spermatophyta</taxon>
        <taxon>Magnoliopsida</taxon>
        <taxon>Liliopsida</taxon>
        <taxon>Poales</taxon>
        <taxon>Poaceae</taxon>
        <taxon>BOP clade</taxon>
        <taxon>Oryzoideae</taxon>
        <taxon>Oryzeae</taxon>
        <taxon>Zizaniinae</taxon>
        <taxon>Zizania</taxon>
    </lineage>
</organism>
<keyword evidence="2" id="KW-1185">Reference proteome</keyword>